<proteinExistence type="predicted"/>
<feature type="region of interest" description="Disordered" evidence="1">
    <location>
        <begin position="29"/>
        <end position="308"/>
    </location>
</feature>
<feature type="compositionally biased region" description="Basic and acidic residues" evidence="1">
    <location>
        <begin position="254"/>
        <end position="265"/>
    </location>
</feature>
<evidence type="ECO:0000313" key="2">
    <source>
        <dbReference type="EMBL" id="JAT74419.1"/>
    </source>
</evidence>
<protein>
    <submittedName>
        <fullName evidence="2">Uncharacterized protein</fullName>
    </submittedName>
</protein>
<name>A0A1D2A5D7_AUXPR</name>
<dbReference type="EMBL" id="GDKF01004203">
    <property type="protein sequence ID" value="JAT74419.1"/>
    <property type="molecule type" value="Transcribed_RNA"/>
</dbReference>
<feature type="compositionally biased region" description="Low complexity" evidence="1">
    <location>
        <begin position="29"/>
        <end position="46"/>
    </location>
</feature>
<feature type="compositionally biased region" description="Low complexity" evidence="1">
    <location>
        <begin position="119"/>
        <end position="134"/>
    </location>
</feature>
<accession>A0A1D2A5D7</accession>
<feature type="compositionally biased region" description="Basic residues" evidence="1">
    <location>
        <begin position="81"/>
        <end position="94"/>
    </location>
</feature>
<feature type="compositionally biased region" description="Gly residues" evidence="1">
    <location>
        <begin position="99"/>
        <end position="108"/>
    </location>
</feature>
<dbReference type="AlphaFoldDB" id="A0A1D2A5D7"/>
<feature type="compositionally biased region" description="Low complexity" evidence="1">
    <location>
        <begin position="219"/>
        <end position="232"/>
    </location>
</feature>
<feature type="non-terminal residue" evidence="2">
    <location>
        <position position="1"/>
    </location>
</feature>
<organism evidence="2">
    <name type="scientific">Auxenochlorella protothecoides</name>
    <name type="common">Green microalga</name>
    <name type="synonym">Chlorella protothecoides</name>
    <dbReference type="NCBI Taxonomy" id="3075"/>
    <lineage>
        <taxon>Eukaryota</taxon>
        <taxon>Viridiplantae</taxon>
        <taxon>Chlorophyta</taxon>
        <taxon>core chlorophytes</taxon>
        <taxon>Trebouxiophyceae</taxon>
        <taxon>Chlorellales</taxon>
        <taxon>Chlorellaceae</taxon>
        <taxon>Auxenochlorella</taxon>
    </lineage>
</organism>
<gene>
    <name evidence="2" type="ORF">g.58623</name>
</gene>
<feature type="compositionally biased region" description="Low complexity" evidence="1">
    <location>
        <begin position="53"/>
        <end position="77"/>
    </location>
</feature>
<evidence type="ECO:0000256" key="1">
    <source>
        <dbReference type="SAM" id="MobiDB-lite"/>
    </source>
</evidence>
<reference evidence="2" key="1">
    <citation type="submission" date="2015-08" db="EMBL/GenBank/DDBJ databases">
        <authorList>
            <person name="Babu N.S."/>
            <person name="Beckwith C.J."/>
            <person name="Beseler K.G."/>
            <person name="Brison A."/>
            <person name="Carone J.V."/>
            <person name="Caskin T.P."/>
            <person name="Diamond M."/>
            <person name="Durham M.E."/>
            <person name="Foxe J.M."/>
            <person name="Go M."/>
            <person name="Henderson B.A."/>
            <person name="Jones I.B."/>
            <person name="McGettigan J.A."/>
            <person name="Micheletti S.J."/>
            <person name="Nasrallah M.E."/>
            <person name="Ortiz D."/>
            <person name="Piller C.R."/>
            <person name="Privatt S.R."/>
            <person name="Schneider S.L."/>
            <person name="Sharp S."/>
            <person name="Smith T.C."/>
            <person name="Stanton J.D."/>
            <person name="Ullery H.E."/>
            <person name="Wilson R.J."/>
            <person name="Serrano M.G."/>
            <person name="Buck G."/>
            <person name="Lee V."/>
            <person name="Wang Y."/>
            <person name="Carvalho R."/>
            <person name="Voegtly L."/>
            <person name="Shi R."/>
            <person name="Duckworth R."/>
            <person name="Johnson A."/>
            <person name="Loviza R."/>
            <person name="Walstead R."/>
            <person name="Shah Z."/>
            <person name="Kiflezghi M."/>
            <person name="Wade K."/>
            <person name="Ball S.L."/>
            <person name="Bradley K.W."/>
            <person name="Asai D.J."/>
            <person name="Bowman C.A."/>
            <person name="Russell D.A."/>
            <person name="Pope W.H."/>
            <person name="Jacobs-Sera D."/>
            <person name="Hendrix R.W."/>
            <person name="Hatfull G.F."/>
        </authorList>
    </citation>
    <scope>NUCLEOTIDE SEQUENCE</scope>
</reference>
<sequence length="331" mass="33705">LPRSCPLTSPTIPHSLTLPCQPAAGAALASPALGRRPGPALPAARRGAGRGAAGRAAGRPRGRPGSNGARPGAGRPALPVPHRRAAPARLRRGAAVRAGKGGGRGPGRGRADGPRRAHAGSAAAPAAAGLPGPRARGREEPARPRSARLLHPGPRASRRPGVKCAGAGPAHDGGRAGAAHGRLGALAARRRREEAAGRPAIRRQPGPGGRPAGQEHAQAPEGLPPGHAAHAPAQRRPHGAAGFRKRGPSACRPLDTDRFRVESRATDSSAGTLERGGGAAASPEPACLAGRVHPQGARRKRVAMRAPTQAMYPAIAREERFCAPRTHRKNL</sequence>
<feature type="compositionally biased region" description="Basic residues" evidence="1">
    <location>
        <begin position="233"/>
        <end position="247"/>
    </location>
</feature>
<feature type="compositionally biased region" description="Low complexity" evidence="1">
    <location>
        <begin position="177"/>
        <end position="187"/>
    </location>
</feature>